<evidence type="ECO:0000256" key="2">
    <source>
        <dbReference type="ARBA" id="ARBA00023125"/>
    </source>
</evidence>
<dbReference type="CDD" id="cd07377">
    <property type="entry name" value="WHTH_GntR"/>
    <property type="match status" value="1"/>
</dbReference>
<dbReference type="InterPro" id="IPR028082">
    <property type="entry name" value="Peripla_BP_I"/>
</dbReference>
<evidence type="ECO:0000313" key="7">
    <source>
        <dbReference type="Proteomes" id="UP001596378"/>
    </source>
</evidence>
<accession>A0ABW2FF57</accession>
<proteinExistence type="predicted"/>
<dbReference type="InterPro" id="IPR046335">
    <property type="entry name" value="LacI/GalR-like_sensor"/>
</dbReference>
<evidence type="ECO:0000256" key="3">
    <source>
        <dbReference type="ARBA" id="ARBA00023163"/>
    </source>
</evidence>
<dbReference type="InterPro" id="IPR000524">
    <property type="entry name" value="Tscrpt_reg_HTH_GntR"/>
</dbReference>
<gene>
    <name evidence="6" type="ORF">ACFQMJ_18030</name>
</gene>
<dbReference type="SUPFAM" id="SSF53822">
    <property type="entry name" value="Periplasmic binding protein-like I"/>
    <property type="match status" value="1"/>
</dbReference>
<keyword evidence="1" id="KW-0805">Transcription regulation</keyword>
<dbReference type="SUPFAM" id="SSF46785">
    <property type="entry name" value="Winged helix' DNA-binding domain"/>
    <property type="match status" value="1"/>
</dbReference>
<dbReference type="SMART" id="SM00345">
    <property type="entry name" value="HTH_GNTR"/>
    <property type="match status" value="1"/>
</dbReference>
<keyword evidence="3" id="KW-0804">Transcription</keyword>
<dbReference type="Pfam" id="PF13377">
    <property type="entry name" value="Peripla_BP_3"/>
    <property type="match status" value="1"/>
</dbReference>
<dbReference type="EMBL" id="JBHTAI010000010">
    <property type="protein sequence ID" value="MFC7150433.1"/>
    <property type="molecule type" value="Genomic_DNA"/>
</dbReference>
<evidence type="ECO:0000313" key="6">
    <source>
        <dbReference type="EMBL" id="MFC7150433.1"/>
    </source>
</evidence>
<sequence>MPNDRLPLYKQIQNEFKRRIAAGKLRAGDRIPTELELMATFNVSRITVANAMSQLAKEGWIYRIPGKGSFVGQAAENAGTTTENGRHYEETSSPGEPFASPAPGAETAAGPGGRVSEQSSASEAFTGSRRASGQPPAALAPGRIIGFIVPTANDFFALRLIRGMNGLLADTPYSLHIVLTNDSKAKEKEAIADLLRMGAAGLIIFPVDTVSYNEEILALKVSGFPFVLIDCYLPGVETHFVCSDSRQGAELAVAHLWDLGHRAIAVCSDSPLQTITVQDRLAGYMDALKRRGALIDPALILSEFTISAKEVEDGGHMLHRYVGSRLATAYITLNSTLGSHIAAIARQLNLNIPGDLSIVAFDDPSPGLDRSARFTHIAQSEEEIGRQATRILLDALEGKSRPNDYRKVVLEPRLIPGTTSGPAAR</sequence>
<feature type="compositionally biased region" description="Polar residues" evidence="4">
    <location>
        <begin position="116"/>
        <end position="131"/>
    </location>
</feature>
<evidence type="ECO:0000259" key="5">
    <source>
        <dbReference type="PROSITE" id="PS50949"/>
    </source>
</evidence>
<keyword evidence="7" id="KW-1185">Reference proteome</keyword>
<dbReference type="Proteomes" id="UP001596378">
    <property type="component" value="Unassembled WGS sequence"/>
</dbReference>
<dbReference type="InterPro" id="IPR036390">
    <property type="entry name" value="WH_DNA-bd_sf"/>
</dbReference>
<keyword evidence="2" id="KW-0238">DNA-binding</keyword>
<feature type="region of interest" description="Disordered" evidence="4">
    <location>
        <begin position="77"/>
        <end position="137"/>
    </location>
</feature>
<dbReference type="PANTHER" id="PTHR30146">
    <property type="entry name" value="LACI-RELATED TRANSCRIPTIONAL REPRESSOR"/>
    <property type="match status" value="1"/>
</dbReference>
<dbReference type="InterPro" id="IPR036388">
    <property type="entry name" value="WH-like_DNA-bd_sf"/>
</dbReference>
<dbReference type="PANTHER" id="PTHR30146:SF109">
    <property type="entry name" value="HTH-TYPE TRANSCRIPTIONAL REGULATOR GALS"/>
    <property type="match status" value="1"/>
</dbReference>
<dbReference type="PROSITE" id="PS50949">
    <property type="entry name" value="HTH_GNTR"/>
    <property type="match status" value="1"/>
</dbReference>
<protein>
    <submittedName>
        <fullName evidence="6">GntR family transcriptional regulator</fullName>
    </submittedName>
</protein>
<comment type="caution">
    <text evidence="6">The sequence shown here is derived from an EMBL/GenBank/DDBJ whole genome shotgun (WGS) entry which is preliminary data.</text>
</comment>
<dbReference type="CDD" id="cd06267">
    <property type="entry name" value="PBP1_LacI_sugar_binding-like"/>
    <property type="match status" value="1"/>
</dbReference>
<dbReference type="Gene3D" id="1.10.10.10">
    <property type="entry name" value="Winged helix-like DNA-binding domain superfamily/Winged helix DNA-binding domain"/>
    <property type="match status" value="1"/>
</dbReference>
<dbReference type="RefSeq" id="WP_378045597.1">
    <property type="nucleotide sequence ID" value="NZ_JBHMDN010000008.1"/>
</dbReference>
<feature type="domain" description="HTH gntR-type" evidence="5">
    <location>
        <begin position="6"/>
        <end position="74"/>
    </location>
</feature>
<dbReference type="PRINTS" id="PR00035">
    <property type="entry name" value="HTHGNTR"/>
</dbReference>
<dbReference type="Gene3D" id="3.40.50.2300">
    <property type="match status" value="2"/>
</dbReference>
<reference evidence="7" key="1">
    <citation type="journal article" date="2019" name="Int. J. Syst. Evol. Microbiol.">
        <title>The Global Catalogue of Microorganisms (GCM) 10K type strain sequencing project: providing services to taxonomists for standard genome sequencing and annotation.</title>
        <authorList>
            <consortium name="The Broad Institute Genomics Platform"/>
            <consortium name="The Broad Institute Genome Sequencing Center for Infectious Disease"/>
            <person name="Wu L."/>
            <person name="Ma J."/>
        </authorList>
    </citation>
    <scope>NUCLEOTIDE SEQUENCE [LARGE SCALE GENOMIC DNA]</scope>
    <source>
        <strain evidence="7">KCTC 12907</strain>
    </source>
</reference>
<evidence type="ECO:0000256" key="4">
    <source>
        <dbReference type="SAM" id="MobiDB-lite"/>
    </source>
</evidence>
<name>A0ABW2FF57_9BACL</name>
<evidence type="ECO:0000256" key="1">
    <source>
        <dbReference type="ARBA" id="ARBA00023015"/>
    </source>
</evidence>
<dbReference type="Pfam" id="PF00392">
    <property type="entry name" value="GntR"/>
    <property type="match status" value="1"/>
</dbReference>
<organism evidence="6 7">
    <name type="scientific">Cohnella cellulosilytica</name>
    <dbReference type="NCBI Taxonomy" id="986710"/>
    <lineage>
        <taxon>Bacteria</taxon>
        <taxon>Bacillati</taxon>
        <taxon>Bacillota</taxon>
        <taxon>Bacilli</taxon>
        <taxon>Bacillales</taxon>
        <taxon>Paenibacillaceae</taxon>
        <taxon>Cohnella</taxon>
    </lineage>
</organism>